<organism evidence="7 8">
    <name type="scientific">Meloidogyne javanica</name>
    <name type="common">Root-knot nematode worm</name>
    <dbReference type="NCBI Taxonomy" id="6303"/>
    <lineage>
        <taxon>Eukaryota</taxon>
        <taxon>Metazoa</taxon>
        <taxon>Ecdysozoa</taxon>
        <taxon>Nematoda</taxon>
        <taxon>Chromadorea</taxon>
        <taxon>Rhabditida</taxon>
        <taxon>Tylenchina</taxon>
        <taxon>Tylenchomorpha</taxon>
        <taxon>Tylenchoidea</taxon>
        <taxon>Meloidogynidae</taxon>
        <taxon>Meloidogyninae</taxon>
        <taxon>Meloidogyne</taxon>
        <taxon>Meloidogyne incognita group</taxon>
    </lineage>
</organism>
<feature type="compositionally biased region" description="Acidic residues" evidence="6">
    <location>
        <begin position="197"/>
        <end position="208"/>
    </location>
</feature>
<dbReference type="PANTHER" id="PTHR13546">
    <property type="entry name" value="RE60986P"/>
    <property type="match status" value="1"/>
</dbReference>
<dbReference type="AlphaFoldDB" id="A0A915N6A6"/>
<comment type="subcellular location">
    <subcellularLocation>
        <location evidence="1">Cell junction</location>
        <location evidence="1">Adherens junction</location>
    </subcellularLocation>
</comment>
<evidence type="ECO:0000256" key="3">
    <source>
        <dbReference type="ARBA" id="ARBA00022949"/>
    </source>
</evidence>
<feature type="region of interest" description="Disordered" evidence="6">
    <location>
        <begin position="195"/>
        <end position="218"/>
    </location>
</feature>
<keyword evidence="7" id="KW-1185">Reference proteome</keyword>
<comment type="similarity">
    <text evidence="2">Belongs to the CCDC85 family.</text>
</comment>
<evidence type="ECO:0000256" key="2">
    <source>
        <dbReference type="ARBA" id="ARBA00009052"/>
    </source>
</evidence>
<protein>
    <submittedName>
        <fullName evidence="8">Uncharacterized protein</fullName>
    </submittedName>
</protein>
<accession>A0A915N6A6</accession>
<name>A0A915N6A6_MELJA</name>
<dbReference type="Proteomes" id="UP000887561">
    <property type="component" value="Unplaced"/>
</dbReference>
<dbReference type="InterPro" id="IPR019359">
    <property type="entry name" value="CCDC85"/>
</dbReference>
<feature type="coiled-coil region" evidence="5">
    <location>
        <begin position="4"/>
        <end position="73"/>
    </location>
</feature>
<evidence type="ECO:0000256" key="5">
    <source>
        <dbReference type="SAM" id="Coils"/>
    </source>
</evidence>
<reference evidence="8" key="1">
    <citation type="submission" date="2022-11" db="UniProtKB">
        <authorList>
            <consortium name="WormBaseParasite"/>
        </authorList>
    </citation>
    <scope>IDENTIFICATION</scope>
</reference>
<dbReference type="Pfam" id="PF10226">
    <property type="entry name" value="CCDC85"/>
    <property type="match status" value="1"/>
</dbReference>
<dbReference type="WBParaSite" id="scaffold7499_cov166.g12111">
    <property type="protein sequence ID" value="scaffold7499_cov166.g12111"/>
    <property type="gene ID" value="scaffold7499_cov166.g12111"/>
</dbReference>
<proteinExistence type="inferred from homology"/>
<keyword evidence="4 5" id="KW-0175">Coiled coil</keyword>
<evidence type="ECO:0000256" key="1">
    <source>
        <dbReference type="ARBA" id="ARBA00004536"/>
    </source>
</evidence>
<keyword evidence="3" id="KW-0965">Cell junction</keyword>
<evidence type="ECO:0000256" key="4">
    <source>
        <dbReference type="ARBA" id="ARBA00023054"/>
    </source>
</evidence>
<sequence>MQQNNEKQELLNLVQRLNADYEKERELARELQRVGQFNNKVIQRDIQRYQSRIERLEQKCAKMTSESVELKKLCLYLSRQRQALWAQLSHIGKSKNNSEIEGDINSSNTYKSTHDMIESCNSQFQLDGVKENALQLIYSDMQSSYLLAQLEAAPHRKGQQIEKEENEYSTIPYLNSIILQSLPQLQVRELCTINEEKESDNDNNEENEPQQRSSINTSTISLIGRPSSCMETNNILNNFEEYQLNTTSRSTLPRVNNNNNSSNIFPLIGTKGRLSPPPRRKMEFLPNEQQQKLLIDGKIFGGPPMRIRIRPPPTNSTIQMPQLIKKDLHISNKTNIITAL</sequence>
<evidence type="ECO:0000313" key="8">
    <source>
        <dbReference type="WBParaSite" id="scaffold7499_cov166.g12111"/>
    </source>
</evidence>
<evidence type="ECO:0000256" key="6">
    <source>
        <dbReference type="SAM" id="MobiDB-lite"/>
    </source>
</evidence>
<evidence type="ECO:0000313" key="7">
    <source>
        <dbReference type="Proteomes" id="UP000887561"/>
    </source>
</evidence>
<dbReference type="PANTHER" id="PTHR13546:SF15">
    <property type="entry name" value="CCDC85"/>
    <property type="match status" value="1"/>
</dbReference>
<dbReference type="GO" id="GO:0005912">
    <property type="term" value="C:adherens junction"/>
    <property type="evidence" value="ECO:0007669"/>
    <property type="project" value="UniProtKB-SubCell"/>
</dbReference>